<dbReference type="PANTHER" id="PTHR31672:SF13">
    <property type="entry name" value="F-BOX PROTEIN CPR30-LIKE"/>
    <property type="match status" value="1"/>
</dbReference>
<gene>
    <name evidence="2" type="ORF">COLO4_14880</name>
</gene>
<dbReference type="Proteomes" id="UP000187203">
    <property type="component" value="Unassembled WGS sequence"/>
</dbReference>
<name>A0A1R3JQH9_9ROSI</name>
<dbReference type="AlphaFoldDB" id="A0A1R3JQH9"/>
<dbReference type="NCBIfam" id="TIGR01640">
    <property type="entry name" value="F_box_assoc_1"/>
    <property type="match status" value="1"/>
</dbReference>
<dbReference type="Pfam" id="PF00646">
    <property type="entry name" value="F-box"/>
    <property type="match status" value="1"/>
</dbReference>
<dbReference type="OrthoDB" id="5314306at2759"/>
<sequence length="377" mass="42691">MLGCLTEDKSKAIMSEYSDLPRELLVEILVRLPIEDVVKSTAVCKSLCTTDSLFSALFSERVVENYSLCFDNEDVDEYKQLHLPNNVESVSVCFRVAGSINGLVCLVDDMRSYVDNFFLWNPIIKKVVRVPEPGVTSSSHGPFNAFTGFGFDFKTNDYKLLRFVELDRKEPKVEVEIYSLNANCWTSITHIAPKYGLCLTTPRTYGNSFVNGAIHMLAFDRKSGRGRNLILAFDVSEEEVSREIPLPECLSNGYMKLMSTELLKYGQSIAAMTWDWDGMDGNKKVKQIHLWVMKEYGVAMSWTKVFTEVAQLVPRVLFFRQHKERVFVTLDGGLIASLDYKKKHVEVFGDKSVESLRGYPVVDGFVESLVLLDKANA</sequence>
<dbReference type="InterPro" id="IPR006527">
    <property type="entry name" value="F-box-assoc_dom_typ1"/>
</dbReference>
<dbReference type="EMBL" id="AWUE01015474">
    <property type="protein sequence ID" value="OMO97108.1"/>
    <property type="molecule type" value="Genomic_DNA"/>
</dbReference>
<proteinExistence type="predicted"/>
<reference evidence="3" key="1">
    <citation type="submission" date="2013-09" db="EMBL/GenBank/DDBJ databases">
        <title>Corchorus olitorius genome sequencing.</title>
        <authorList>
            <person name="Alam M."/>
            <person name="Haque M.S."/>
            <person name="Islam M.S."/>
            <person name="Emdad E.M."/>
            <person name="Islam M.M."/>
            <person name="Ahmed B."/>
            <person name="Halim A."/>
            <person name="Hossen Q.M.M."/>
            <person name="Hossain M.Z."/>
            <person name="Ahmed R."/>
            <person name="Khan M.M."/>
            <person name="Islam R."/>
            <person name="Rashid M.M."/>
            <person name="Khan S.A."/>
            <person name="Rahman M.S."/>
            <person name="Alam M."/>
            <person name="Yahiya A.S."/>
            <person name="Khan M.S."/>
            <person name="Azam M.S."/>
            <person name="Haque T."/>
            <person name="Lashkar M.Z.H."/>
            <person name="Akhand A.I."/>
            <person name="Morshed G."/>
            <person name="Roy S."/>
            <person name="Uddin K.S."/>
            <person name="Rabeya T."/>
            <person name="Hossain A.S."/>
            <person name="Chowdhury A."/>
            <person name="Snigdha A.R."/>
            <person name="Mortoza M.S."/>
            <person name="Matin S.A."/>
            <person name="Hoque S.M.E."/>
            <person name="Islam M.K."/>
            <person name="Roy D.K."/>
            <person name="Haider R."/>
            <person name="Moosa M.M."/>
            <person name="Elias S.M."/>
            <person name="Hasan A.M."/>
            <person name="Jahan S."/>
            <person name="Shafiuddin M."/>
            <person name="Mahmood N."/>
            <person name="Shommy N.S."/>
        </authorList>
    </citation>
    <scope>NUCLEOTIDE SEQUENCE [LARGE SCALE GENOMIC DNA]</scope>
    <source>
        <strain evidence="3">cv. O-4</strain>
    </source>
</reference>
<accession>A0A1R3JQH9</accession>
<dbReference type="InterPro" id="IPR001810">
    <property type="entry name" value="F-box_dom"/>
</dbReference>
<feature type="domain" description="F-box" evidence="1">
    <location>
        <begin position="14"/>
        <end position="57"/>
    </location>
</feature>
<protein>
    <recommendedName>
        <fullName evidence="1">F-box domain-containing protein</fullName>
    </recommendedName>
</protein>
<evidence type="ECO:0000259" key="1">
    <source>
        <dbReference type="PROSITE" id="PS50181"/>
    </source>
</evidence>
<dbReference type="PANTHER" id="PTHR31672">
    <property type="entry name" value="BNACNNG10540D PROTEIN"/>
    <property type="match status" value="1"/>
</dbReference>
<organism evidence="2 3">
    <name type="scientific">Corchorus olitorius</name>
    <dbReference type="NCBI Taxonomy" id="93759"/>
    <lineage>
        <taxon>Eukaryota</taxon>
        <taxon>Viridiplantae</taxon>
        <taxon>Streptophyta</taxon>
        <taxon>Embryophyta</taxon>
        <taxon>Tracheophyta</taxon>
        <taxon>Spermatophyta</taxon>
        <taxon>Magnoliopsida</taxon>
        <taxon>eudicotyledons</taxon>
        <taxon>Gunneridae</taxon>
        <taxon>Pentapetalae</taxon>
        <taxon>rosids</taxon>
        <taxon>malvids</taxon>
        <taxon>Malvales</taxon>
        <taxon>Malvaceae</taxon>
        <taxon>Grewioideae</taxon>
        <taxon>Apeibeae</taxon>
        <taxon>Corchorus</taxon>
    </lineage>
</organism>
<evidence type="ECO:0000313" key="2">
    <source>
        <dbReference type="EMBL" id="OMO97108.1"/>
    </source>
</evidence>
<keyword evidence="3" id="KW-1185">Reference proteome</keyword>
<dbReference type="STRING" id="93759.A0A1R3JQH9"/>
<dbReference type="Gene3D" id="1.20.1280.50">
    <property type="match status" value="1"/>
</dbReference>
<dbReference type="InterPro" id="IPR017451">
    <property type="entry name" value="F-box-assoc_interact_dom"/>
</dbReference>
<dbReference type="InterPro" id="IPR050796">
    <property type="entry name" value="SCF_F-box_component"/>
</dbReference>
<dbReference type="Pfam" id="PF07734">
    <property type="entry name" value="FBA_1"/>
    <property type="match status" value="1"/>
</dbReference>
<comment type="caution">
    <text evidence="2">The sequence shown here is derived from an EMBL/GenBank/DDBJ whole genome shotgun (WGS) entry which is preliminary data.</text>
</comment>
<dbReference type="PROSITE" id="PS50181">
    <property type="entry name" value="FBOX"/>
    <property type="match status" value="1"/>
</dbReference>
<evidence type="ECO:0000313" key="3">
    <source>
        <dbReference type="Proteomes" id="UP000187203"/>
    </source>
</evidence>
<dbReference type="InterPro" id="IPR036047">
    <property type="entry name" value="F-box-like_dom_sf"/>
</dbReference>
<dbReference type="SUPFAM" id="SSF81383">
    <property type="entry name" value="F-box domain"/>
    <property type="match status" value="1"/>
</dbReference>